<gene>
    <name evidence="2" type="ORF">ADUPG1_000846</name>
</gene>
<keyword evidence="3" id="KW-1185">Reference proteome</keyword>
<dbReference type="Pfam" id="PF23197">
    <property type="entry name" value="IG_AIR9"/>
    <property type="match status" value="1"/>
</dbReference>
<dbReference type="Gene3D" id="2.60.40.2700">
    <property type="match status" value="1"/>
</dbReference>
<name>A0ABQ5KBD9_9EUKA</name>
<feature type="domain" description="AIR9-like A9" evidence="1">
    <location>
        <begin position="234"/>
        <end position="327"/>
    </location>
</feature>
<evidence type="ECO:0000313" key="2">
    <source>
        <dbReference type="EMBL" id="GKT28759.1"/>
    </source>
</evidence>
<sequence>QAKGVCGDSIWWKEEHKEHVTTSETLDQWERRKEENPESADLSYLDLIGGRGLFSILDSDSSKRISGKKSFISEQDRRSTFSGDRQEESIIPYRQSLSSSIWNSIPPCRMFSSLFLAVSSHTRRYEVSSEDIGCRILIYMFSIKPTHFRVLERLIQGKSVLNEYGDIVSSLLFPKPILPQPSLFSSQLQEELSSSSSSASSSLNDSNSSSLTTFMNSPSFLVCPPPVSSPPFLASLAIVGQCTEGHTLSVEYTYVGGEEGDSQIQWFHQHEKKRVWESPSSRPFFSLIPHATGNQYKLGSDDVFSFVGVRVIPVNKKGERGAVFTCLTGTYIYPSFPRIQALSVCMSGYDLVTSVGADSMTQREIEREPEGVFLDGKRLSMERLLQWQQKEMNVKQEDAKLICQEYGAWKEKKKEQKLRMHAEKIDRGSSVETDISGGEWNDGASQCNIEDDIDILFSQLEVLAQKYDETSDRAHATCEMICKGCGVRVQGQAMRF</sequence>
<dbReference type="Proteomes" id="UP001057375">
    <property type="component" value="Unassembled WGS sequence"/>
</dbReference>
<comment type="caution">
    <text evidence="2">The sequence shown here is derived from an EMBL/GenBank/DDBJ whole genome shotgun (WGS) entry which is preliminary data.</text>
</comment>
<dbReference type="InterPro" id="IPR056284">
    <property type="entry name" value="AIR9-like_A9"/>
</dbReference>
<accession>A0ABQ5KBD9</accession>
<feature type="non-terminal residue" evidence="2">
    <location>
        <position position="496"/>
    </location>
</feature>
<protein>
    <recommendedName>
        <fullName evidence="1">AIR9-like A9 domain-containing protein</fullName>
    </recommendedName>
</protein>
<evidence type="ECO:0000313" key="3">
    <source>
        <dbReference type="Proteomes" id="UP001057375"/>
    </source>
</evidence>
<organism evidence="2 3">
    <name type="scientific">Aduncisulcus paluster</name>
    <dbReference type="NCBI Taxonomy" id="2918883"/>
    <lineage>
        <taxon>Eukaryota</taxon>
        <taxon>Metamonada</taxon>
        <taxon>Carpediemonas-like organisms</taxon>
        <taxon>Aduncisulcus</taxon>
    </lineage>
</organism>
<reference evidence="2" key="1">
    <citation type="submission" date="2022-03" db="EMBL/GenBank/DDBJ databases">
        <title>Draft genome sequence of Aduncisulcus paluster, a free-living microaerophilic Fornicata.</title>
        <authorList>
            <person name="Yuyama I."/>
            <person name="Kume K."/>
            <person name="Tamura T."/>
            <person name="Inagaki Y."/>
            <person name="Hashimoto T."/>
        </authorList>
    </citation>
    <scope>NUCLEOTIDE SEQUENCE</scope>
    <source>
        <strain evidence="2">NY0171</strain>
    </source>
</reference>
<feature type="non-terminal residue" evidence="2">
    <location>
        <position position="1"/>
    </location>
</feature>
<proteinExistence type="predicted"/>
<dbReference type="EMBL" id="BQXS01000469">
    <property type="protein sequence ID" value="GKT28759.1"/>
    <property type="molecule type" value="Genomic_DNA"/>
</dbReference>
<evidence type="ECO:0000259" key="1">
    <source>
        <dbReference type="Pfam" id="PF23197"/>
    </source>
</evidence>